<evidence type="ECO:0000313" key="3">
    <source>
        <dbReference type="EMBL" id="GGX73967.1"/>
    </source>
</evidence>
<dbReference type="InterPro" id="IPR012338">
    <property type="entry name" value="Beta-lactam/transpept-like"/>
</dbReference>
<feature type="signal peptide" evidence="1">
    <location>
        <begin position="1"/>
        <end position="25"/>
    </location>
</feature>
<name>A0A918NK24_9PROT</name>
<proteinExistence type="predicted"/>
<gene>
    <name evidence="3" type="ORF">GCM10011309_25120</name>
</gene>
<feature type="domain" description="Beta-lactamase-related" evidence="2">
    <location>
        <begin position="39"/>
        <end position="415"/>
    </location>
</feature>
<dbReference type="Pfam" id="PF00144">
    <property type="entry name" value="Beta-lactamase"/>
    <property type="match status" value="1"/>
</dbReference>
<dbReference type="SUPFAM" id="SSF56601">
    <property type="entry name" value="beta-lactamase/transpeptidase-like"/>
    <property type="match status" value="1"/>
</dbReference>
<dbReference type="Gene3D" id="3.40.710.10">
    <property type="entry name" value="DD-peptidase/beta-lactamase superfamily"/>
    <property type="match status" value="1"/>
</dbReference>
<dbReference type="EMBL" id="BMYV01000003">
    <property type="protein sequence ID" value="GGX73967.1"/>
    <property type="molecule type" value="Genomic_DNA"/>
</dbReference>
<dbReference type="RefSeq" id="WP_189586745.1">
    <property type="nucleotide sequence ID" value="NZ_BMYV01000003.1"/>
</dbReference>
<comment type="caution">
    <text evidence="3">The sequence shown here is derived from an EMBL/GenBank/DDBJ whole genome shotgun (WGS) entry which is preliminary data.</text>
</comment>
<feature type="chain" id="PRO_5037712048" evidence="1">
    <location>
        <begin position="26"/>
        <end position="424"/>
    </location>
</feature>
<keyword evidence="1" id="KW-0732">Signal</keyword>
<sequence length="424" mass="46197">MKHFKYMLLSSLLLGTAACSPPADSAPEPAPAFDRAAMDTLLSSAVDRGDVIGVQALVFDEGQTVYRNSFGLADRERNVPVKSDTVYRVYSMTKPVTSALIMDLMEEGKLKLSDPASKYIPQLAQMKVVSLGPDGTPQYAEQLRPMTIEDLLLHRAGMAYGIFGGNPIEEAWGKANLFNPAAPMSENMDKMPTLPLLGQPGEQWFYSFSIDILGRIAEVVTGQSLGEAMDERFFEPLGMSETSFRVSAELKPRFASTYLLQDDGSYVLAEDGQTSPFADPSNKMESGGGGLTSTTDDWLKFARMLLNEGEYEGQRILNPETVQLMMTDHLGDTPSLLPWLGGDTGAGFGYGGSVINSTTAEQEAASGRYPGQFGWGGAARTDFWVDPENDAIGIIMLQFFGGQDPQIHDDFRALTLEQTRDDTP</sequence>
<protein>
    <submittedName>
        <fullName evidence="3">Serine hydrolase</fullName>
    </submittedName>
</protein>
<dbReference type="Proteomes" id="UP000600865">
    <property type="component" value="Unassembled WGS sequence"/>
</dbReference>
<dbReference type="InterPro" id="IPR050789">
    <property type="entry name" value="Diverse_Enzym_Activities"/>
</dbReference>
<reference evidence="3 4" key="1">
    <citation type="journal article" date="2014" name="Int. J. Syst. Evol. Microbiol.">
        <title>Complete genome sequence of Corynebacterium casei LMG S-19264T (=DSM 44701T), isolated from a smear-ripened cheese.</title>
        <authorList>
            <consortium name="US DOE Joint Genome Institute (JGI-PGF)"/>
            <person name="Walter F."/>
            <person name="Albersmeier A."/>
            <person name="Kalinowski J."/>
            <person name="Ruckert C."/>
        </authorList>
    </citation>
    <scope>NUCLEOTIDE SEQUENCE [LARGE SCALE GENOMIC DNA]</scope>
    <source>
        <strain evidence="3 4">KCTC 23968</strain>
    </source>
</reference>
<keyword evidence="4" id="KW-1185">Reference proteome</keyword>
<organism evidence="3 4">
    <name type="scientific">Litorimonas cladophorae</name>
    <dbReference type="NCBI Taxonomy" id="1220491"/>
    <lineage>
        <taxon>Bacteria</taxon>
        <taxon>Pseudomonadati</taxon>
        <taxon>Pseudomonadota</taxon>
        <taxon>Alphaproteobacteria</taxon>
        <taxon>Maricaulales</taxon>
        <taxon>Robiginitomaculaceae</taxon>
    </lineage>
</organism>
<dbReference type="PANTHER" id="PTHR43283">
    <property type="entry name" value="BETA-LACTAMASE-RELATED"/>
    <property type="match status" value="1"/>
</dbReference>
<dbReference type="AlphaFoldDB" id="A0A918NK24"/>
<evidence type="ECO:0000313" key="4">
    <source>
        <dbReference type="Proteomes" id="UP000600865"/>
    </source>
</evidence>
<evidence type="ECO:0000256" key="1">
    <source>
        <dbReference type="SAM" id="SignalP"/>
    </source>
</evidence>
<dbReference type="InterPro" id="IPR001466">
    <property type="entry name" value="Beta-lactam-related"/>
</dbReference>
<accession>A0A918NK24</accession>
<dbReference type="PROSITE" id="PS51257">
    <property type="entry name" value="PROKAR_LIPOPROTEIN"/>
    <property type="match status" value="1"/>
</dbReference>
<keyword evidence="3" id="KW-0378">Hydrolase</keyword>
<evidence type="ECO:0000259" key="2">
    <source>
        <dbReference type="Pfam" id="PF00144"/>
    </source>
</evidence>
<dbReference type="PANTHER" id="PTHR43283:SF3">
    <property type="entry name" value="BETA-LACTAMASE FAMILY PROTEIN (AFU_ORTHOLOGUE AFUA_5G07500)"/>
    <property type="match status" value="1"/>
</dbReference>
<dbReference type="GO" id="GO:0016787">
    <property type="term" value="F:hydrolase activity"/>
    <property type="evidence" value="ECO:0007669"/>
    <property type="project" value="UniProtKB-KW"/>
</dbReference>